<dbReference type="CTD" id="84626"/>
<dbReference type="FunCoup" id="K7E5M2">
    <property type="interactions" value="3"/>
</dbReference>
<evidence type="ECO:0000256" key="1">
    <source>
        <dbReference type="SAM" id="MobiDB-lite"/>
    </source>
</evidence>
<evidence type="ECO:0000313" key="4">
    <source>
        <dbReference type="Proteomes" id="UP000002280"/>
    </source>
</evidence>
<feature type="compositionally biased region" description="Basic and acidic residues" evidence="1">
    <location>
        <begin position="851"/>
        <end position="864"/>
    </location>
</feature>
<feature type="compositionally biased region" description="Polar residues" evidence="1">
    <location>
        <begin position="221"/>
        <end position="241"/>
    </location>
</feature>
<dbReference type="SMART" id="SM01258">
    <property type="entry name" value="KRBA1"/>
    <property type="match status" value="6"/>
</dbReference>
<dbReference type="CDD" id="cd07765">
    <property type="entry name" value="KRAB_A-box"/>
    <property type="match status" value="1"/>
</dbReference>
<gene>
    <name evidence="3" type="primary">KRBA1</name>
</gene>
<feature type="compositionally biased region" description="Polar residues" evidence="1">
    <location>
        <begin position="558"/>
        <end position="570"/>
    </location>
</feature>
<dbReference type="GO" id="GO:0006355">
    <property type="term" value="P:regulation of DNA-templated transcription"/>
    <property type="evidence" value="ECO:0007669"/>
    <property type="project" value="InterPro"/>
</dbReference>
<dbReference type="SUPFAM" id="SSF109640">
    <property type="entry name" value="KRAB domain (Kruppel-associated box)"/>
    <property type="match status" value="1"/>
</dbReference>
<reference evidence="3" key="2">
    <citation type="submission" date="2025-08" db="UniProtKB">
        <authorList>
            <consortium name="Ensembl"/>
        </authorList>
    </citation>
    <scope>IDENTIFICATION</scope>
</reference>
<dbReference type="InParanoid" id="K7E5M2"/>
<feature type="region of interest" description="Disordered" evidence="1">
    <location>
        <begin position="1054"/>
        <end position="1073"/>
    </location>
</feature>
<dbReference type="GeneID" id="103106166"/>
<reference evidence="3 4" key="1">
    <citation type="journal article" date="2007" name="Nature">
        <title>Genome of the marsupial Monodelphis domestica reveals innovation in non-coding sequences.</title>
        <authorList>
            <person name="Mikkelsen T.S."/>
            <person name="Wakefield M.J."/>
            <person name="Aken B."/>
            <person name="Amemiya C.T."/>
            <person name="Chang J.L."/>
            <person name="Duke S."/>
            <person name="Garber M."/>
            <person name="Gentles A.J."/>
            <person name="Goodstadt L."/>
            <person name="Heger A."/>
            <person name="Jurka J."/>
            <person name="Kamal M."/>
            <person name="Mauceli E."/>
            <person name="Searle S.M."/>
            <person name="Sharpe T."/>
            <person name="Baker M.L."/>
            <person name="Batzer M.A."/>
            <person name="Benos P.V."/>
            <person name="Belov K."/>
            <person name="Clamp M."/>
            <person name="Cook A."/>
            <person name="Cuff J."/>
            <person name="Das R."/>
            <person name="Davidow L."/>
            <person name="Deakin J.E."/>
            <person name="Fazzari M.J."/>
            <person name="Glass J.L."/>
            <person name="Grabherr M."/>
            <person name="Greally J.M."/>
            <person name="Gu W."/>
            <person name="Hore T.A."/>
            <person name="Huttley G.A."/>
            <person name="Kleber M."/>
            <person name="Jirtle R.L."/>
            <person name="Koina E."/>
            <person name="Lee J.T."/>
            <person name="Mahony S."/>
            <person name="Marra M.A."/>
            <person name="Miller R.D."/>
            <person name="Nicholls R.D."/>
            <person name="Oda M."/>
            <person name="Papenfuss A.T."/>
            <person name="Parra Z.E."/>
            <person name="Pollock D.D."/>
            <person name="Ray D.A."/>
            <person name="Schein J.E."/>
            <person name="Speed T.P."/>
            <person name="Thompson K."/>
            <person name="VandeBerg J.L."/>
            <person name="Wade C.M."/>
            <person name="Walker J.A."/>
            <person name="Waters P.D."/>
            <person name="Webber C."/>
            <person name="Weidman J.R."/>
            <person name="Xie X."/>
            <person name="Zody M.C."/>
            <person name="Baldwin J."/>
            <person name="Abdouelleil A."/>
            <person name="Abdulkadir J."/>
            <person name="Abebe A."/>
            <person name="Abera B."/>
            <person name="Abreu J."/>
            <person name="Acer S.C."/>
            <person name="Aftuck L."/>
            <person name="Alexander A."/>
            <person name="An P."/>
            <person name="Anderson E."/>
            <person name="Anderson S."/>
            <person name="Arachi H."/>
            <person name="Azer M."/>
            <person name="Bachantsang P."/>
            <person name="Barry A."/>
            <person name="Bayul T."/>
            <person name="Berlin A."/>
            <person name="Bessette D."/>
            <person name="Bloom T."/>
            <person name="Bloom T."/>
            <person name="Boguslavskiy L."/>
            <person name="Bonnet C."/>
            <person name="Boukhgalter B."/>
            <person name="Bourzgui I."/>
            <person name="Brown A."/>
            <person name="Cahill P."/>
            <person name="Channer S."/>
            <person name="Cheshatsang Y."/>
            <person name="Chuda L."/>
            <person name="Citroen M."/>
            <person name="Collymore A."/>
            <person name="Cooke P."/>
            <person name="Costello M."/>
            <person name="D'Aco K."/>
            <person name="Daza R."/>
            <person name="De Haan G."/>
            <person name="DeGray S."/>
            <person name="DeMaso C."/>
            <person name="Dhargay N."/>
            <person name="Dooley K."/>
            <person name="Dooley E."/>
            <person name="Doricent M."/>
            <person name="Dorje P."/>
            <person name="Dorjee K."/>
            <person name="Dupes A."/>
            <person name="Elong R."/>
            <person name="Falk J."/>
            <person name="Farina A."/>
            <person name="Faro S."/>
            <person name="Ferguson D."/>
            <person name="Fisher S."/>
            <person name="Foley C.D."/>
            <person name="Franke A."/>
            <person name="Friedrich D."/>
            <person name="Gadbois L."/>
            <person name="Gearin G."/>
            <person name="Gearin C.R."/>
            <person name="Giannoukos G."/>
            <person name="Goode T."/>
            <person name="Graham J."/>
            <person name="Grandbois E."/>
            <person name="Grewal S."/>
            <person name="Gyaltsen K."/>
            <person name="Hafez N."/>
            <person name="Hagos B."/>
            <person name="Hall J."/>
            <person name="Henson C."/>
            <person name="Hollinger A."/>
            <person name="Honan T."/>
            <person name="Huard M.D."/>
            <person name="Hughes L."/>
            <person name="Hurhula B."/>
            <person name="Husby M.E."/>
            <person name="Kamat A."/>
            <person name="Kanga B."/>
            <person name="Kashin S."/>
            <person name="Khazanovich D."/>
            <person name="Kisner P."/>
            <person name="Lance K."/>
            <person name="Lara M."/>
            <person name="Lee W."/>
            <person name="Lennon N."/>
            <person name="Letendre F."/>
            <person name="LeVine R."/>
            <person name="Lipovsky A."/>
            <person name="Liu X."/>
            <person name="Liu J."/>
            <person name="Liu S."/>
            <person name="Lokyitsang T."/>
            <person name="Lokyitsang Y."/>
            <person name="Lubonja R."/>
            <person name="Lui A."/>
            <person name="MacDonald P."/>
            <person name="Magnisalis V."/>
            <person name="Maru K."/>
            <person name="Matthews C."/>
            <person name="McCusker W."/>
            <person name="McDonough S."/>
            <person name="Mehta T."/>
            <person name="Meldrim J."/>
            <person name="Meneus L."/>
            <person name="Mihai O."/>
            <person name="Mihalev A."/>
            <person name="Mihova T."/>
            <person name="Mittelman R."/>
            <person name="Mlenga V."/>
            <person name="Montmayeur A."/>
            <person name="Mulrain L."/>
            <person name="Navidi A."/>
            <person name="Naylor J."/>
            <person name="Negash T."/>
            <person name="Nguyen T."/>
            <person name="Nguyen N."/>
            <person name="Nicol R."/>
            <person name="Norbu C."/>
            <person name="Norbu N."/>
            <person name="Novod N."/>
            <person name="O'Neill B."/>
            <person name="Osman S."/>
            <person name="Markiewicz E."/>
            <person name="Oyono O.L."/>
            <person name="Patti C."/>
            <person name="Phunkhang P."/>
            <person name="Pierre F."/>
            <person name="Priest M."/>
            <person name="Raghuraman S."/>
            <person name="Rege F."/>
            <person name="Reyes R."/>
            <person name="Rise C."/>
            <person name="Rogov P."/>
            <person name="Ross K."/>
            <person name="Ryan E."/>
            <person name="Settipalli S."/>
            <person name="Shea T."/>
            <person name="Sherpa N."/>
            <person name="Shi L."/>
            <person name="Shih D."/>
            <person name="Sparrow T."/>
            <person name="Spaulding J."/>
            <person name="Stalker J."/>
            <person name="Stange-Thomann N."/>
            <person name="Stavropoulos S."/>
            <person name="Stone C."/>
            <person name="Strader C."/>
            <person name="Tesfaye S."/>
            <person name="Thomson T."/>
            <person name="Thoulutsang Y."/>
            <person name="Thoulutsang D."/>
            <person name="Topham K."/>
            <person name="Topping I."/>
            <person name="Tsamla T."/>
            <person name="Vassiliev H."/>
            <person name="Vo A."/>
            <person name="Wangchuk T."/>
            <person name="Wangdi T."/>
            <person name="Weiand M."/>
            <person name="Wilkinson J."/>
            <person name="Wilson A."/>
            <person name="Yadav S."/>
            <person name="Young G."/>
            <person name="Yu Q."/>
            <person name="Zembek L."/>
            <person name="Zhong D."/>
            <person name="Zimmer A."/>
            <person name="Zwirko Z."/>
            <person name="Jaffe D.B."/>
            <person name="Alvarez P."/>
            <person name="Brockman W."/>
            <person name="Butler J."/>
            <person name="Chin C."/>
            <person name="Gnerre S."/>
            <person name="MacCallum I."/>
            <person name="Graves J.A."/>
            <person name="Ponting C.P."/>
            <person name="Breen M."/>
            <person name="Samollow P.B."/>
            <person name="Lander E.S."/>
            <person name="Lindblad-Toh K."/>
        </authorList>
    </citation>
    <scope>NUCLEOTIDE SEQUENCE [LARGE SCALE GENOMIC DNA]</scope>
</reference>
<dbReference type="Bgee" id="ENSMODG00000027603">
    <property type="expression patterns" value="Expressed in cerebellum and 14 other cell types or tissues"/>
</dbReference>
<feature type="compositionally biased region" description="Basic and acidic residues" evidence="1">
    <location>
        <begin position="1196"/>
        <end position="1205"/>
    </location>
</feature>
<feature type="region of interest" description="Disordered" evidence="1">
    <location>
        <begin position="687"/>
        <end position="967"/>
    </location>
</feature>
<dbReference type="STRING" id="13616.ENSMODP00000041074"/>
<feature type="compositionally biased region" description="Polar residues" evidence="1">
    <location>
        <begin position="890"/>
        <end position="901"/>
    </location>
</feature>
<dbReference type="RefSeq" id="XP_056655833.1">
    <property type="nucleotide sequence ID" value="XM_056799855.1"/>
</dbReference>
<dbReference type="Gene3D" id="6.10.140.140">
    <property type="match status" value="1"/>
</dbReference>
<dbReference type="Ensembl" id="ENSMODT00000044184.2">
    <property type="protein sequence ID" value="ENSMODP00000041074.2"/>
    <property type="gene ID" value="ENSMODG00000027603.2"/>
</dbReference>
<feature type="compositionally biased region" description="Polar residues" evidence="1">
    <location>
        <begin position="923"/>
        <end position="947"/>
    </location>
</feature>
<dbReference type="OrthoDB" id="9449942at2759"/>
<dbReference type="InterPro" id="IPR029317">
    <property type="entry name" value="KRBA1_rpt"/>
</dbReference>
<feature type="compositionally biased region" description="Low complexity" evidence="1">
    <location>
        <begin position="687"/>
        <end position="705"/>
    </location>
</feature>
<dbReference type="OMA" id="EPWEANR"/>
<feature type="compositionally biased region" description="Polar residues" evidence="1">
    <location>
        <begin position="344"/>
        <end position="353"/>
    </location>
</feature>
<feature type="compositionally biased region" description="Low complexity" evidence="1">
    <location>
        <begin position="386"/>
        <end position="398"/>
    </location>
</feature>
<reference evidence="3" key="3">
    <citation type="submission" date="2025-09" db="UniProtKB">
        <authorList>
            <consortium name="Ensembl"/>
        </authorList>
    </citation>
    <scope>IDENTIFICATION</scope>
</reference>
<feature type="compositionally biased region" description="Polar residues" evidence="1">
    <location>
        <begin position="958"/>
        <end position="967"/>
    </location>
</feature>
<protein>
    <recommendedName>
        <fullName evidence="2">KRAB domain-containing protein</fullName>
    </recommendedName>
</protein>
<dbReference type="SMART" id="SM00349">
    <property type="entry name" value="KRAB"/>
    <property type="match status" value="1"/>
</dbReference>
<feature type="region of interest" description="Disordered" evidence="1">
    <location>
        <begin position="558"/>
        <end position="578"/>
    </location>
</feature>
<feature type="region of interest" description="Disordered" evidence="1">
    <location>
        <begin position="211"/>
        <end position="253"/>
    </location>
</feature>
<feature type="domain" description="KRAB" evidence="2">
    <location>
        <begin position="7"/>
        <end position="80"/>
    </location>
</feature>
<dbReference type="HOGENOM" id="CLU_299337_0_0_1"/>
<dbReference type="PROSITE" id="PS50805">
    <property type="entry name" value="KRAB"/>
    <property type="match status" value="1"/>
</dbReference>
<feature type="region of interest" description="Disordered" evidence="1">
    <location>
        <begin position="1138"/>
        <end position="1214"/>
    </location>
</feature>
<dbReference type="InterPro" id="IPR036051">
    <property type="entry name" value="KRAB_dom_sf"/>
</dbReference>
<dbReference type="AlphaFoldDB" id="K7E5M2"/>
<evidence type="ECO:0000259" key="2">
    <source>
        <dbReference type="PROSITE" id="PS50805"/>
    </source>
</evidence>
<dbReference type="InterPro" id="IPR040095">
    <property type="entry name" value="KRBA1"/>
</dbReference>
<dbReference type="Proteomes" id="UP000002280">
    <property type="component" value="Chromosome 8"/>
</dbReference>
<feature type="compositionally biased region" description="Low complexity" evidence="1">
    <location>
        <begin position="1142"/>
        <end position="1156"/>
    </location>
</feature>
<keyword evidence="4" id="KW-1185">Reference proteome</keyword>
<feature type="compositionally biased region" description="Basic and acidic residues" evidence="1">
    <location>
        <begin position="710"/>
        <end position="725"/>
    </location>
</feature>
<feature type="compositionally biased region" description="Basic and acidic residues" evidence="1">
    <location>
        <begin position="755"/>
        <end position="766"/>
    </location>
</feature>
<sequence>MALQVPVTFEDLAVRFSAEEWHLLEEWQREFHRDVMRENYEMLVSLGTAQLLPLSAFLSLTEPQEDMGDNGCSDGEWERPGGGLQVGQHQGSLHLNALVRLVKGIPEFLFGETKAMDTPEALESKESGSEGARLSLAAAMPVDTSPLEGLLNCLPEIPISRPALAATPASSSSSSSQGDGDPELRSPELGPHPLYPYEPAAKISPLAISRNFNGKEDPETSACQLNTPGFTGSQEQKQLGTMGQDAIGSPSKSNPLQGLINCLKEILVQGPQLRRPLTTGPVPQSSPGDIKLMNRDQQHQGPPWAVKAETVSENSPLQGLLNCLKEIPETQDRCASLPGRGVQQRDSPGTWQKDSGVKMEGTTEDAWAQSPQSYIPDTPTPGSCELSALTHSSSTSSSVEGDGNLGLRGPEVPSWAPLNQVGSAQTSPLEALETYLKDIPLNRSLRPQPPSNYWCLSPGQGDMVQRKSDPRVRKWHLEAVTTGSLPSLGPHGCVKDLSAQRLGHLNTPNSFSSGSSTDGDLGLRSPEGSWGQWCREASPLGSSPLQGLENCLKEISTSRPHLSQTASSSLAPGGDGILRRADPRSWALDKEGLGGQPHDSLCLRQGGKEASSESLNQGSLQSRVCSSFALHQTGDRDKKTIDMGPRKCLGEGIAPKPSPLRCLENSLRGILAMRPLRFTCLASPSLSSGSSPSSIHGSGSSSSSGGSEGEDPRLEPELWKTHPKECSLLSISRGPAFQASSHPGPLTNSSNSSTRNREQRRMEPGDWRALNAALKAEETSGCSLGVHGKDMPAETSDGSHTPRNTEMGPSADLEETPDVPTPCPSSGGPEVEEEAGSLKAVPGELSVASPKDAKPEMPEKKARDWTGLALGTEAIPQSSPPEIPKGIQSWGGTSALTSQEAPSPPRPDRGNKRLCSLGDPAASCSTAQLGRRTPGSQIHGSTETPNKTPRLALPSVANAPSLSPVSAPQPSCQCGDAFRGELHNLGAALTEQLTRLSSTLATLSQDMSAMKKRMKLLGRDFRSHQRLGRGSRAWTLCRRYHRCCHSVRRWRRGQEKATQLQPPHFGEQPRDLGVGDTSNFLQRETHMVPQLPPDAPPGVTPMGLTTPFGPNNSSSPSSLLLPSTCSTLLTVCSPQKQREDYQSPPTTPIAISSSQIAPPPSPEEGFKSWQEMEQCKWKPIMNPGMKGAWSQQSREPSSRISEEVITKAQHGGPG</sequence>
<accession>K7E5M2</accession>
<name>K7E5M2_MONDO</name>
<dbReference type="Pfam" id="PF15287">
    <property type="entry name" value="KRBA1"/>
    <property type="match status" value="6"/>
</dbReference>
<dbReference type="InterPro" id="IPR001909">
    <property type="entry name" value="KRAB"/>
</dbReference>
<dbReference type="Pfam" id="PF01352">
    <property type="entry name" value="KRAB"/>
    <property type="match status" value="1"/>
</dbReference>
<proteinExistence type="predicted"/>
<dbReference type="PANTHER" id="PTHR22740:SF3">
    <property type="entry name" value="PROTEIN KRBA1"/>
    <property type="match status" value="1"/>
</dbReference>
<evidence type="ECO:0000313" key="3">
    <source>
        <dbReference type="Ensembl" id="ENSMODP00000041074.2"/>
    </source>
</evidence>
<feature type="region of interest" description="Disordered" evidence="1">
    <location>
        <begin position="164"/>
        <end position="197"/>
    </location>
</feature>
<feature type="region of interest" description="Disordered" evidence="1">
    <location>
        <begin position="336"/>
        <end position="411"/>
    </location>
</feature>
<organism evidence="3 4">
    <name type="scientific">Monodelphis domestica</name>
    <name type="common">Gray short-tailed opossum</name>
    <dbReference type="NCBI Taxonomy" id="13616"/>
    <lineage>
        <taxon>Eukaryota</taxon>
        <taxon>Metazoa</taxon>
        <taxon>Chordata</taxon>
        <taxon>Craniata</taxon>
        <taxon>Vertebrata</taxon>
        <taxon>Euteleostomi</taxon>
        <taxon>Mammalia</taxon>
        <taxon>Metatheria</taxon>
        <taxon>Didelphimorphia</taxon>
        <taxon>Didelphidae</taxon>
        <taxon>Monodelphis</taxon>
    </lineage>
</organism>
<dbReference type="eggNOG" id="ENOG502S92J">
    <property type="taxonomic scope" value="Eukaryota"/>
</dbReference>
<dbReference type="PANTHER" id="PTHR22740">
    <property type="entry name" value="PROTEIN KRBA1"/>
    <property type="match status" value="1"/>
</dbReference>
<dbReference type="GeneTree" id="ENSGT00390000006211"/>